<dbReference type="EMBL" id="CAEZVJ010000098">
    <property type="protein sequence ID" value="CAB4632623.1"/>
    <property type="molecule type" value="Genomic_DNA"/>
</dbReference>
<sequence>MIDRDELEIERADVESLVIGNNLQLRLDLVFLELGFHERERQARSVQGDVLAQSQQIRHGTDVVFVSVRQDNSDDVVEPVADRGEVGKDQVDSRLGLFGEQHTAVNDE</sequence>
<accession>A0A6J6J801</accession>
<dbReference type="AlphaFoldDB" id="A0A6J6J801"/>
<gene>
    <name evidence="1" type="ORF">UFOPK1961_00866</name>
</gene>
<reference evidence="1" key="1">
    <citation type="submission" date="2020-05" db="EMBL/GenBank/DDBJ databases">
        <authorList>
            <person name="Chiriac C."/>
            <person name="Salcher M."/>
            <person name="Ghai R."/>
            <person name="Kavagutti S V."/>
        </authorList>
    </citation>
    <scope>NUCLEOTIDE SEQUENCE</scope>
</reference>
<organism evidence="1">
    <name type="scientific">freshwater metagenome</name>
    <dbReference type="NCBI Taxonomy" id="449393"/>
    <lineage>
        <taxon>unclassified sequences</taxon>
        <taxon>metagenomes</taxon>
        <taxon>ecological metagenomes</taxon>
    </lineage>
</organism>
<name>A0A6J6J801_9ZZZZ</name>
<proteinExistence type="predicted"/>
<evidence type="ECO:0000313" key="1">
    <source>
        <dbReference type="EMBL" id="CAB4632623.1"/>
    </source>
</evidence>
<protein>
    <submittedName>
        <fullName evidence="1">Unannotated protein</fullName>
    </submittedName>
</protein>